<comment type="caution">
    <text evidence="1">The sequence shown here is derived from an EMBL/GenBank/DDBJ whole genome shotgun (WGS) entry which is preliminary data.</text>
</comment>
<accession>A0AA88D7V2</accession>
<dbReference type="Proteomes" id="UP001187192">
    <property type="component" value="Unassembled WGS sequence"/>
</dbReference>
<protein>
    <submittedName>
        <fullName evidence="1">Uncharacterized protein</fullName>
    </submittedName>
</protein>
<dbReference type="AlphaFoldDB" id="A0AA88D7V2"/>
<evidence type="ECO:0000313" key="1">
    <source>
        <dbReference type="EMBL" id="GMN46241.1"/>
    </source>
</evidence>
<keyword evidence="2" id="KW-1185">Reference proteome</keyword>
<evidence type="ECO:0000313" key="2">
    <source>
        <dbReference type="Proteomes" id="UP001187192"/>
    </source>
</evidence>
<gene>
    <name evidence="1" type="ORF">TIFTF001_015429</name>
</gene>
<dbReference type="EMBL" id="BTGU01000022">
    <property type="protein sequence ID" value="GMN46241.1"/>
    <property type="molecule type" value="Genomic_DNA"/>
</dbReference>
<organism evidence="1 2">
    <name type="scientific">Ficus carica</name>
    <name type="common">Common fig</name>
    <dbReference type="NCBI Taxonomy" id="3494"/>
    <lineage>
        <taxon>Eukaryota</taxon>
        <taxon>Viridiplantae</taxon>
        <taxon>Streptophyta</taxon>
        <taxon>Embryophyta</taxon>
        <taxon>Tracheophyta</taxon>
        <taxon>Spermatophyta</taxon>
        <taxon>Magnoliopsida</taxon>
        <taxon>eudicotyledons</taxon>
        <taxon>Gunneridae</taxon>
        <taxon>Pentapetalae</taxon>
        <taxon>rosids</taxon>
        <taxon>fabids</taxon>
        <taxon>Rosales</taxon>
        <taxon>Moraceae</taxon>
        <taxon>Ficeae</taxon>
        <taxon>Ficus</taxon>
    </lineage>
</organism>
<name>A0AA88D7V2_FICCA</name>
<reference evidence="1" key="1">
    <citation type="submission" date="2023-07" db="EMBL/GenBank/DDBJ databases">
        <title>draft genome sequence of fig (Ficus carica).</title>
        <authorList>
            <person name="Takahashi T."/>
            <person name="Nishimura K."/>
        </authorList>
    </citation>
    <scope>NUCLEOTIDE SEQUENCE</scope>
</reference>
<proteinExistence type="predicted"/>
<sequence>MGEGGGGDGVCRAAGSGLVGEGGRGDMGFFDGEAWWRGGMNFGDGEGRGWGGNEFSDGEEAGLASPEIKAIAKGRERGGRREFWENLEEREN</sequence>